<protein>
    <submittedName>
        <fullName evidence="14">Dynein heavy chain 2, axonemal</fullName>
    </submittedName>
</protein>
<evidence type="ECO:0000256" key="3">
    <source>
        <dbReference type="ARBA" id="ARBA00022701"/>
    </source>
</evidence>
<dbReference type="FunFam" id="1.20.140.100:FF:000006">
    <property type="entry name" value="dynein heavy chain 2, axonemal"/>
    <property type="match status" value="1"/>
</dbReference>
<dbReference type="GO" id="GO:0005874">
    <property type="term" value="C:microtubule"/>
    <property type="evidence" value="ECO:0007669"/>
    <property type="project" value="UniProtKB-KW"/>
</dbReference>
<dbReference type="Proteomes" id="UP000314294">
    <property type="component" value="Unassembled WGS sequence"/>
</dbReference>
<keyword evidence="10" id="KW-0206">Cytoskeleton</keyword>
<keyword evidence="4" id="KW-0547">Nucleotide-binding</keyword>
<dbReference type="PANTHER" id="PTHR46532">
    <property type="entry name" value="MALE FERTILITY FACTOR KL5"/>
    <property type="match status" value="1"/>
</dbReference>
<dbReference type="GO" id="GO:0007018">
    <property type="term" value="P:microtubule-based movement"/>
    <property type="evidence" value="ECO:0007669"/>
    <property type="project" value="InterPro"/>
</dbReference>
<accession>A0A4Z2IGG8</accession>
<evidence type="ECO:0000256" key="1">
    <source>
        <dbReference type="ARBA" id="ARBA00004430"/>
    </source>
</evidence>
<dbReference type="Pfam" id="PF08393">
    <property type="entry name" value="DHC_N2"/>
    <property type="match status" value="1"/>
</dbReference>
<dbReference type="Pfam" id="PF08385">
    <property type="entry name" value="DHC_N1"/>
    <property type="match status" value="1"/>
</dbReference>
<evidence type="ECO:0000313" key="14">
    <source>
        <dbReference type="EMBL" id="TNN76755.1"/>
    </source>
</evidence>
<keyword evidence="15" id="KW-1185">Reference proteome</keyword>
<reference evidence="14 15" key="1">
    <citation type="submission" date="2019-03" db="EMBL/GenBank/DDBJ databases">
        <title>First draft genome of Liparis tanakae, snailfish: a comprehensive survey of snailfish specific genes.</title>
        <authorList>
            <person name="Kim W."/>
            <person name="Song I."/>
            <person name="Jeong J.-H."/>
            <person name="Kim D."/>
            <person name="Kim S."/>
            <person name="Ryu S."/>
            <person name="Song J.Y."/>
            <person name="Lee S.K."/>
        </authorList>
    </citation>
    <scope>NUCLEOTIDE SEQUENCE [LARGE SCALE GENOMIC DNA]</scope>
    <source>
        <tissue evidence="14">Muscle</tissue>
    </source>
</reference>
<evidence type="ECO:0000256" key="9">
    <source>
        <dbReference type="ARBA" id="ARBA00023175"/>
    </source>
</evidence>
<dbReference type="FunFam" id="1.10.287.2620:FF:000002">
    <property type="entry name" value="Dynein heavy chain 2, axonemal"/>
    <property type="match status" value="1"/>
</dbReference>
<keyword evidence="3" id="KW-0493">Microtubule</keyword>
<dbReference type="Gene3D" id="1.10.287.2620">
    <property type="match status" value="1"/>
</dbReference>
<dbReference type="InterPro" id="IPR042222">
    <property type="entry name" value="Dynein_2_N"/>
</dbReference>
<dbReference type="InterPro" id="IPR013594">
    <property type="entry name" value="Dynein_heavy_tail"/>
</dbReference>
<sequence length="1251" mass="146301">MVAYMDTQDRLRVEHSMPSQVVEQLTYFNRIPGAIITAETFDVAVQFGTVRGNPIERLLSEMTCLHAPTVALSTDMEKNIKEDYTNQMHCFLFSLTDAVYKKKGKTVLYIPMEALQSIPEVSSKDNKLIQRMETVLIHWTDQIKELLSTQEIMKMRENNGPLQEIAYWKSRSAKLSNISQHLQKPGIRHIQKILLLSKSRYVQDFCKLVQEIQKYSVQAQSNMSFLSILKEPLEEFARLKPSQFAPKLRHIFSLIYIIWDNSFDYNTNERITGLFCKMANEISRLCFQSISLDRIFKGYVLSSKQNLNDCIQCCQEWKNIFQHASQIHQKYSQKSRVLVDQSSCFVLVDVSIQRFKELLEVCNCQYQFARWEDGQQRALPCFSSCQGSEFSHSLLEIEGNFHHCLKNLHFLDKDILNVKTILWAKQFSQYAIRRTTEEKVEQVINIFDKELKMVNKELNHRTRSPPDHMPQLAGQAHWSIALKQRLARPMEVLQKAHFLPETFNRKQVFFTYSQTVQILDELERKSFSEWNQMLDGQFFKKLEQPLMVRHKNSPAKLDINFDRNLEFEDDQKTHQLSHLQMLRSAHHDIVHIMTRIRNIFSNDGQEVQEHWVTYTEKVDHLVEQALRSNIKRSMEKLSRAINGDNKTSPNPLFKVQVALRQETPQTKPKVEFSPPLEKLAQIVTIMPQLINTISEFKRLPEILSCMRSQGNPIHMNIEQDEEIRKIQAAIASGMTSNASHLQTYLKTWDKYRDIWQSNQDSIIERYRRSNLPVQDMREVLNGEWVRFQQVVIDCDIMLQKQKEQFRNSMIPEIIKKIKTMLEEFNSTGPFDSTLSSELALNNLAAYRSQLEALKEEENTIFLALGYSDTEQPPSKNIRTLEKDIDHLQQVWEITQEWNANWNIWKVGQLPTLQTESMGSTAQDLFKKLHKLQRELKINQFKRIIPLIADLRNPAIRDRHWEQISEELKCSLDHTSTDFTLEKIISLDLEEYTDKISEISGAASKELFIEKVQSLLVGLEDITKTWEDTLLDLEPYKSHYRLRGTEEVFQALEDNMSILSTMKASRFVKAFDREVDCWERRLSQVLEVIEMILTVQRQWIYLENIFQGKDIREQLPHECKEFEDFSSSWKTVMSQLHKESNALQGTHHPGLPEKLSLMSAKLEEIQKALDIYLETKRQIFPRFYFLSNDDVLEILGQSQNPEAIQPHLKKCFDNITSLRIKQARNAAIIMKSITGYDALSGHYFCEGVISGH</sequence>
<proteinExistence type="predicted"/>
<dbReference type="EMBL" id="SRLO01000090">
    <property type="protein sequence ID" value="TNN76755.1"/>
    <property type="molecule type" value="Genomic_DNA"/>
</dbReference>
<evidence type="ECO:0000259" key="12">
    <source>
        <dbReference type="Pfam" id="PF08385"/>
    </source>
</evidence>
<name>A0A4Z2IGG8_9TELE</name>
<dbReference type="InterPro" id="IPR042228">
    <property type="entry name" value="Dynein_linker_3"/>
</dbReference>
<dbReference type="Gene3D" id="3.20.180.20">
    <property type="entry name" value="Dynein heavy chain, N-terminal domain 2"/>
    <property type="match status" value="1"/>
</dbReference>
<gene>
    <name evidence="14" type="primary">Dnah2_1</name>
    <name evidence="14" type="ORF">EYF80_013004</name>
</gene>
<keyword evidence="5" id="KW-0067">ATP-binding</keyword>
<evidence type="ECO:0000313" key="15">
    <source>
        <dbReference type="Proteomes" id="UP000314294"/>
    </source>
</evidence>
<dbReference type="GO" id="GO:0051959">
    <property type="term" value="F:dynein light intermediate chain binding"/>
    <property type="evidence" value="ECO:0007669"/>
    <property type="project" value="InterPro"/>
</dbReference>
<keyword evidence="9" id="KW-0505">Motor protein</keyword>
<keyword evidence="2" id="KW-0963">Cytoplasm</keyword>
<dbReference type="GO" id="GO:0005524">
    <property type="term" value="F:ATP binding"/>
    <property type="evidence" value="ECO:0007669"/>
    <property type="project" value="UniProtKB-KW"/>
</dbReference>
<dbReference type="Gene3D" id="1.20.140.100">
    <property type="entry name" value="Dynein heavy chain, N-terminal domain 2"/>
    <property type="match status" value="1"/>
</dbReference>
<keyword evidence="7" id="KW-0175">Coiled coil</keyword>
<dbReference type="GO" id="GO:0005858">
    <property type="term" value="C:axonemal dynein complex"/>
    <property type="evidence" value="ECO:0007669"/>
    <property type="project" value="TreeGrafter"/>
</dbReference>
<evidence type="ECO:0000256" key="4">
    <source>
        <dbReference type="ARBA" id="ARBA00022741"/>
    </source>
</evidence>
<comment type="subcellular location">
    <subcellularLocation>
        <location evidence="1">Cytoplasm</location>
        <location evidence="1">Cytoskeleton</location>
        <location evidence="1">Cilium axoneme</location>
    </subcellularLocation>
</comment>
<evidence type="ECO:0000256" key="10">
    <source>
        <dbReference type="ARBA" id="ARBA00023212"/>
    </source>
</evidence>
<comment type="caution">
    <text evidence="14">The sequence shown here is derived from an EMBL/GenBank/DDBJ whole genome shotgun (WGS) entry which is preliminary data.</text>
</comment>
<evidence type="ECO:0000256" key="5">
    <source>
        <dbReference type="ARBA" id="ARBA00022840"/>
    </source>
</evidence>
<dbReference type="OrthoDB" id="10251809at2759"/>
<evidence type="ECO:0000256" key="11">
    <source>
        <dbReference type="ARBA" id="ARBA00023273"/>
    </source>
</evidence>
<feature type="domain" description="Dynein heavy chain linker" evidence="13">
    <location>
        <begin position="878"/>
        <end position="1231"/>
    </location>
</feature>
<keyword evidence="8" id="KW-0969">Cilium</keyword>
<dbReference type="AlphaFoldDB" id="A0A4Z2IGG8"/>
<organism evidence="14 15">
    <name type="scientific">Liparis tanakae</name>
    <name type="common">Tanaka's snailfish</name>
    <dbReference type="NCBI Taxonomy" id="230148"/>
    <lineage>
        <taxon>Eukaryota</taxon>
        <taxon>Metazoa</taxon>
        <taxon>Chordata</taxon>
        <taxon>Craniata</taxon>
        <taxon>Vertebrata</taxon>
        <taxon>Euteleostomi</taxon>
        <taxon>Actinopterygii</taxon>
        <taxon>Neopterygii</taxon>
        <taxon>Teleostei</taxon>
        <taxon>Neoteleostei</taxon>
        <taxon>Acanthomorphata</taxon>
        <taxon>Eupercaria</taxon>
        <taxon>Perciformes</taxon>
        <taxon>Cottioidei</taxon>
        <taxon>Cottales</taxon>
        <taxon>Liparidae</taxon>
        <taxon>Liparis</taxon>
    </lineage>
</organism>
<dbReference type="GO" id="GO:0045505">
    <property type="term" value="F:dynein intermediate chain binding"/>
    <property type="evidence" value="ECO:0007669"/>
    <property type="project" value="InterPro"/>
</dbReference>
<evidence type="ECO:0000256" key="7">
    <source>
        <dbReference type="ARBA" id="ARBA00023054"/>
    </source>
</evidence>
<evidence type="ECO:0000256" key="2">
    <source>
        <dbReference type="ARBA" id="ARBA00022490"/>
    </source>
</evidence>
<keyword evidence="11" id="KW-0966">Cell projection</keyword>
<feature type="domain" description="Dynein heavy chain tail" evidence="12">
    <location>
        <begin position="129"/>
        <end position="431"/>
    </location>
</feature>
<dbReference type="PANTHER" id="PTHR46532:SF11">
    <property type="entry name" value="DYNEIN AXONEMAL HEAVY CHAIN 12"/>
    <property type="match status" value="1"/>
</dbReference>
<evidence type="ECO:0000256" key="6">
    <source>
        <dbReference type="ARBA" id="ARBA00023017"/>
    </source>
</evidence>
<dbReference type="InterPro" id="IPR026983">
    <property type="entry name" value="DHC"/>
</dbReference>
<evidence type="ECO:0000259" key="13">
    <source>
        <dbReference type="Pfam" id="PF08393"/>
    </source>
</evidence>
<dbReference type="InterPro" id="IPR013602">
    <property type="entry name" value="Dynein_heavy_linker"/>
</dbReference>
<evidence type="ECO:0000256" key="8">
    <source>
        <dbReference type="ARBA" id="ARBA00023069"/>
    </source>
</evidence>
<keyword evidence="6" id="KW-0243">Dynein</keyword>